<dbReference type="KEGG" id="hty:BN2458_PEG0776"/>
<dbReference type="Proteomes" id="UP000029925">
    <property type="component" value="Unassembled WGS sequence"/>
</dbReference>
<organism evidence="1 4">
    <name type="scientific">Helicobacter typhlonius</name>
    <dbReference type="NCBI Taxonomy" id="76936"/>
    <lineage>
        <taxon>Bacteria</taxon>
        <taxon>Pseudomonadati</taxon>
        <taxon>Campylobacterota</taxon>
        <taxon>Epsilonproteobacteria</taxon>
        <taxon>Campylobacterales</taxon>
        <taxon>Helicobacteraceae</taxon>
        <taxon>Helicobacter</taxon>
    </lineage>
</organism>
<dbReference type="OrthoDB" id="3210767at2"/>
<keyword evidence="3" id="KW-1185">Reference proteome</keyword>
<gene>
    <name evidence="1" type="ORF">BN2458_PEG0776</name>
    <name evidence="2" type="ORF">LS75_005390</name>
</gene>
<dbReference type="STRING" id="76936.BN2458_PEG0776"/>
<accession>A0A0S4PWR1</accession>
<dbReference type="GeneID" id="78151035"/>
<reference evidence="2 3" key="1">
    <citation type="journal article" date="2014" name="Genome Announc.">
        <title>Draft genome sequences of eight enterohepatic helicobacter species isolated from both laboratory and wild rodents.</title>
        <authorList>
            <person name="Sheh A."/>
            <person name="Shen Z."/>
            <person name="Fox J.G."/>
        </authorList>
    </citation>
    <scope>NUCLEOTIDE SEQUENCE [LARGE SCALE GENOMIC DNA]</scope>
    <source>
        <strain evidence="2 3">MIT 98-6810</strain>
    </source>
</reference>
<reference evidence="1" key="3">
    <citation type="submission" date="2015-11" db="EMBL/GenBank/DDBJ databases">
        <authorList>
            <person name="Zhang Y."/>
            <person name="Guo Z."/>
        </authorList>
    </citation>
    <scope>NUCLEOTIDE SEQUENCE</scope>
    <source>
        <strain evidence="1">1</strain>
    </source>
</reference>
<evidence type="ECO:0000313" key="2">
    <source>
        <dbReference type="EMBL" id="TLD78427.1"/>
    </source>
</evidence>
<dbReference type="GO" id="GO:0033194">
    <property type="term" value="P:response to hydroperoxide"/>
    <property type="evidence" value="ECO:0007669"/>
    <property type="project" value="TreeGrafter"/>
</dbReference>
<dbReference type="InterPro" id="IPR005583">
    <property type="entry name" value="YaaA"/>
</dbReference>
<dbReference type="EMBL" id="LN907858">
    <property type="protein sequence ID" value="CUU39662.1"/>
    <property type="molecule type" value="Genomic_DNA"/>
</dbReference>
<dbReference type="RefSeq" id="WP_138117642.1">
    <property type="nucleotide sequence ID" value="NZ_CAOLUG010000037.1"/>
</dbReference>
<dbReference type="PANTHER" id="PTHR30283">
    <property type="entry name" value="PEROXIDE STRESS RESPONSE PROTEIN YAAA"/>
    <property type="match status" value="1"/>
</dbReference>
<reference evidence="4" key="2">
    <citation type="submission" date="2015-11" db="EMBL/GenBank/DDBJ databases">
        <authorList>
            <person name="Anvar S.Y."/>
        </authorList>
    </citation>
    <scope>NUCLEOTIDE SEQUENCE [LARGE SCALE GENOMIC DNA]</scope>
</reference>
<sequence length="246" mass="27913">MSIKILFSPSEGKNKPQNTTKTSHNALSHILDSKAVREYITFLQTASESEIASLFGSKILDMHDLALSQNLFASPKIEAIRLYSGVGYKALDFESLDSKAQSYVRENLYIFSNLFGAVRADEPLPYYNLHQGKGVGAFSLKNLYKDLKAKIDKILCGEEVLDLRAEAYIKAYKCECARQYYQIVFLKNGKKVSHYAKFYRGLYARSLAQKNIKSLENLENLRFDFINLSDVVITQNATILTYEIIS</sequence>
<evidence type="ECO:0000313" key="1">
    <source>
        <dbReference type="EMBL" id="CUU39662.1"/>
    </source>
</evidence>
<dbReference type="EMBL" id="JRPF02000005">
    <property type="protein sequence ID" value="TLD78427.1"/>
    <property type="molecule type" value="Genomic_DNA"/>
</dbReference>
<name>A0A0S4PWR1_9HELI</name>
<evidence type="ECO:0000313" key="4">
    <source>
        <dbReference type="Proteomes" id="UP000064525"/>
    </source>
</evidence>
<evidence type="ECO:0000313" key="3">
    <source>
        <dbReference type="Proteomes" id="UP000029925"/>
    </source>
</evidence>
<dbReference type="PATRIC" id="fig|76936.10.peg.760"/>
<dbReference type="AlphaFoldDB" id="A0A0S4PWR1"/>
<proteinExistence type="predicted"/>
<dbReference type="GO" id="GO:0005829">
    <property type="term" value="C:cytosol"/>
    <property type="evidence" value="ECO:0007669"/>
    <property type="project" value="TreeGrafter"/>
</dbReference>
<dbReference type="PANTHER" id="PTHR30283:SF4">
    <property type="entry name" value="PEROXIDE STRESS RESISTANCE PROTEIN YAAA"/>
    <property type="match status" value="1"/>
</dbReference>
<dbReference type="Pfam" id="PF03883">
    <property type="entry name" value="H2O2_YaaD"/>
    <property type="match status" value="1"/>
</dbReference>
<dbReference type="Proteomes" id="UP000064525">
    <property type="component" value="Chromosome I"/>
</dbReference>
<protein>
    <submittedName>
        <fullName evidence="1">UPF0246 protein YaaA</fullName>
    </submittedName>
    <submittedName>
        <fullName evidence="2">YaaA family protein</fullName>
    </submittedName>
</protein>